<sequence>MCVDGYPYLNRCPSATRCEPAECQLPYCFCSKDGTLIPGGLEPEDTPQMIMLTFDGAVNLNNFDLYKKVFNGKLRNPNDCPIRGTFFLSHEYSNYVMVQSLAHDGHEIATGTISQQQGLQDKGYEEWVGEMIGMREILRRFANISRSEIVGTRAPFLKPGRNTQFKVLEDFGYIYDSSIGVPPLPLPVWPYTLDYKIAHECKSGTCPTKSFPGSV</sequence>
<dbReference type="GO" id="GO:0005975">
    <property type="term" value="P:carbohydrate metabolic process"/>
    <property type="evidence" value="ECO:0007669"/>
    <property type="project" value="InterPro"/>
</dbReference>
<dbReference type="SUPFAM" id="SSF88713">
    <property type="entry name" value="Glycoside hydrolase/deacetylase"/>
    <property type="match status" value="1"/>
</dbReference>
<accession>A0A5E4QBE8</accession>
<reference evidence="1 2" key="1">
    <citation type="submission" date="2017-07" db="EMBL/GenBank/DDBJ databases">
        <authorList>
            <person name="Talla V."/>
            <person name="Backstrom N."/>
        </authorList>
    </citation>
    <scope>NUCLEOTIDE SEQUENCE [LARGE SCALE GENOMIC DNA]</scope>
</reference>
<protein>
    <recommendedName>
        <fullName evidence="3">NodB homology domain-containing protein</fullName>
    </recommendedName>
</protein>
<dbReference type="Proteomes" id="UP000324832">
    <property type="component" value="Unassembled WGS sequence"/>
</dbReference>
<dbReference type="InterPro" id="IPR052740">
    <property type="entry name" value="CE4"/>
</dbReference>
<dbReference type="EMBL" id="FZQP02002349">
    <property type="protein sequence ID" value="VVC95577.1"/>
    <property type="molecule type" value="Genomic_DNA"/>
</dbReference>
<name>A0A5E4QBE8_9NEOP</name>
<dbReference type="PANTHER" id="PTHR45985">
    <property type="match status" value="1"/>
</dbReference>
<dbReference type="GO" id="GO:0016787">
    <property type="term" value="F:hydrolase activity"/>
    <property type="evidence" value="ECO:0007669"/>
    <property type="project" value="UniProtKB-ARBA"/>
</dbReference>
<gene>
    <name evidence="1" type="ORF">LSINAPIS_LOCUS7262</name>
</gene>
<evidence type="ECO:0000313" key="1">
    <source>
        <dbReference type="EMBL" id="VVC95577.1"/>
    </source>
</evidence>
<evidence type="ECO:0000313" key="2">
    <source>
        <dbReference type="Proteomes" id="UP000324832"/>
    </source>
</evidence>
<organism evidence="1 2">
    <name type="scientific">Leptidea sinapis</name>
    <dbReference type="NCBI Taxonomy" id="189913"/>
    <lineage>
        <taxon>Eukaryota</taxon>
        <taxon>Metazoa</taxon>
        <taxon>Ecdysozoa</taxon>
        <taxon>Arthropoda</taxon>
        <taxon>Hexapoda</taxon>
        <taxon>Insecta</taxon>
        <taxon>Pterygota</taxon>
        <taxon>Neoptera</taxon>
        <taxon>Endopterygota</taxon>
        <taxon>Lepidoptera</taxon>
        <taxon>Glossata</taxon>
        <taxon>Ditrysia</taxon>
        <taxon>Papilionoidea</taxon>
        <taxon>Pieridae</taxon>
        <taxon>Dismorphiinae</taxon>
        <taxon>Leptidea</taxon>
    </lineage>
</organism>
<keyword evidence="2" id="KW-1185">Reference proteome</keyword>
<proteinExistence type="predicted"/>
<dbReference type="PANTHER" id="PTHR45985:SF3">
    <property type="entry name" value="CHITIN DEACETYLASE-LIKE 4"/>
    <property type="match status" value="1"/>
</dbReference>
<dbReference type="Gene3D" id="3.20.20.370">
    <property type="entry name" value="Glycoside hydrolase/deacetylase"/>
    <property type="match status" value="1"/>
</dbReference>
<dbReference type="AlphaFoldDB" id="A0A5E4QBE8"/>
<evidence type="ECO:0008006" key="3">
    <source>
        <dbReference type="Google" id="ProtNLM"/>
    </source>
</evidence>
<dbReference type="InterPro" id="IPR011330">
    <property type="entry name" value="Glyco_hydro/deAcase_b/a-brl"/>
</dbReference>